<organism evidence="3 4">
    <name type="scientific">Acropora cervicornis</name>
    <name type="common">Staghorn coral</name>
    <dbReference type="NCBI Taxonomy" id="6130"/>
    <lineage>
        <taxon>Eukaryota</taxon>
        <taxon>Metazoa</taxon>
        <taxon>Cnidaria</taxon>
        <taxon>Anthozoa</taxon>
        <taxon>Hexacorallia</taxon>
        <taxon>Scleractinia</taxon>
        <taxon>Astrocoeniina</taxon>
        <taxon>Acroporidae</taxon>
        <taxon>Acropora</taxon>
    </lineage>
</organism>
<reference evidence="3" key="1">
    <citation type="journal article" date="2023" name="G3 (Bethesda)">
        <title>Whole genome assembly and annotation of the endangered Caribbean coral Acropora cervicornis.</title>
        <authorList>
            <person name="Selwyn J.D."/>
            <person name="Vollmer S.V."/>
        </authorList>
    </citation>
    <scope>NUCLEOTIDE SEQUENCE</scope>
    <source>
        <strain evidence="3">K2</strain>
    </source>
</reference>
<dbReference type="SUPFAM" id="SSF53474">
    <property type="entry name" value="alpha/beta-Hydrolases"/>
    <property type="match status" value="1"/>
</dbReference>
<feature type="compositionally biased region" description="Basic and acidic residues" evidence="1">
    <location>
        <begin position="145"/>
        <end position="156"/>
    </location>
</feature>
<dbReference type="EMBL" id="JARQWQ010000028">
    <property type="protein sequence ID" value="KAK2562455.1"/>
    <property type="molecule type" value="Genomic_DNA"/>
</dbReference>
<name>A0AAD9QJJ0_ACRCE</name>
<dbReference type="Pfam" id="PF08840">
    <property type="entry name" value="BAAT_C"/>
    <property type="match status" value="1"/>
</dbReference>
<dbReference type="PANTHER" id="PTHR10824:SF4">
    <property type="entry name" value="ACYL-COENZYME A THIOESTERASE 1-LIKE"/>
    <property type="match status" value="1"/>
</dbReference>
<comment type="caution">
    <text evidence="3">The sequence shown here is derived from an EMBL/GenBank/DDBJ whole genome shotgun (WGS) entry which is preliminary data.</text>
</comment>
<feature type="region of interest" description="Disordered" evidence="1">
    <location>
        <begin position="145"/>
        <end position="249"/>
    </location>
</feature>
<dbReference type="GO" id="GO:0006637">
    <property type="term" value="P:acyl-CoA metabolic process"/>
    <property type="evidence" value="ECO:0007669"/>
    <property type="project" value="TreeGrafter"/>
</dbReference>
<dbReference type="InterPro" id="IPR036514">
    <property type="entry name" value="SGNH_hydro_sf"/>
</dbReference>
<dbReference type="SUPFAM" id="SSF52266">
    <property type="entry name" value="SGNH hydrolase"/>
    <property type="match status" value="1"/>
</dbReference>
<dbReference type="GO" id="GO:0006631">
    <property type="term" value="P:fatty acid metabolic process"/>
    <property type="evidence" value="ECO:0007669"/>
    <property type="project" value="TreeGrafter"/>
</dbReference>
<accession>A0AAD9QJJ0</accession>
<dbReference type="Gene3D" id="3.40.50.1820">
    <property type="entry name" value="alpha/beta hydrolase"/>
    <property type="match status" value="1"/>
</dbReference>
<proteinExistence type="predicted"/>
<dbReference type="Proteomes" id="UP001249851">
    <property type="component" value="Unassembled WGS sequence"/>
</dbReference>
<feature type="domain" description="BAAT/Acyl-CoA thioester hydrolase C-terminal" evidence="2">
    <location>
        <begin position="49"/>
        <end position="178"/>
    </location>
</feature>
<dbReference type="InterPro" id="IPR014940">
    <property type="entry name" value="BAAT_C"/>
</dbReference>
<dbReference type="GO" id="GO:0047617">
    <property type="term" value="F:fatty acyl-CoA hydrolase activity"/>
    <property type="evidence" value="ECO:0007669"/>
    <property type="project" value="TreeGrafter"/>
</dbReference>
<feature type="compositionally biased region" description="Basic residues" evidence="1">
    <location>
        <begin position="198"/>
        <end position="211"/>
    </location>
</feature>
<evidence type="ECO:0000313" key="3">
    <source>
        <dbReference type="EMBL" id="KAK2562455.1"/>
    </source>
</evidence>
<gene>
    <name evidence="3" type="ORF">P5673_014111</name>
</gene>
<dbReference type="PANTHER" id="PTHR10824">
    <property type="entry name" value="ACYL-COENZYME A THIOESTERASE-RELATED"/>
    <property type="match status" value="1"/>
</dbReference>
<keyword evidence="4" id="KW-1185">Reference proteome</keyword>
<feature type="compositionally biased region" description="Low complexity" evidence="1">
    <location>
        <begin position="237"/>
        <end position="249"/>
    </location>
</feature>
<reference evidence="3" key="2">
    <citation type="journal article" date="2023" name="Science">
        <title>Genomic signatures of disease resistance in endangered staghorn corals.</title>
        <authorList>
            <person name="Vollmer S.V."/>
            <person name="Selwyn J.D."/>
            <person name="Despard B.A."/>
            <person name="Roesel C.L."/>
        </authorList>
    </citation>
    <scope>NUCLEOTIDE SEQUENCE</scope>
    <source>
        <strain evidence="3">K2</strain>
    </source>
</reference>
<feature type="compositionally biased region" description="Polar residues" evidence="1">
    <location>
        <begin position="173"/>
        <end position="187"/>
    </location>
</feature>
<sequence length="356" mass="39250">MEAFMCLIELKGGTTGVNESKASLFASRGFLTLNLTFIPPVDAGTPEYIELDPFEEILDWFCKHPNVVPGSIGLHAICFGSWIALLLASFRSDVVKAVVAVSPVASAHHIPFKYQGKINPIEVPQEPRENQSSSKSLDNQIDDYRAKQKNSYEEIKGSTGHRTSKYDVPIISIDQQSSRTVRSTTQPLKGATKETRKSKQSRKPKKQKSKRKIDSSADTIKTNTVRDVSAPTTSENSPVSDSTSATTSDMSHYVKPTIAKNPDEILIHVGANDVGKLQPHTIAENIVYLASLITSESVSRVVIYELITRADDSSKEAVKEVNRRLRQFCGQRGYSIICHDNITAAELNRGGLQYIV</sequence>
<evidence type="ECO:0000256" key="1">
    <source>
        <dbReference type="SAM" id="MobiDB-lite"/>
    </source>
</evidence>
<evidence type="ECO:0000259" key="2">
    <source>
        <dbReference type="Pfam" id="PF08840"/>
    </source>
</evidence>
<dbReference type="Gene3D" id="3.40.50.1110">
    <property type="entry name" value="SGNH hydrolase"/>
    <property type="match status" value="1"/>
</dbReference>
<feature type="compositionally biased region" description="Polar residues" evidence="1">
    <location>
        <begin position="216"/>
        <end position="236"/>
    </location>
</feature>
<evidence type="ECO:0000313" key="4">
    <source>
        <dbReference type="Proteomes" id="UP001249851"/>
    </source>
</evidence>
<dbReference type="AlphaFoldDB" id="A0AAD9QJJ0"/>
<protein>
    <submittedName>
        <fullName evidence="3">Bile acid-CoA:amino acid N-acyltransferase</fullName>
    </submittedName>
</protein>
<dbReference type="InterPro" id="IPR029058">
    <property type="entry name" value="AB_hydrolase_fold"/>
</dbReference>